<dbReference type="NCBIfam" id="NF033788">
    <property type="entry name" value="HTH_metalloreg"/>
    <property type="match status" value="1"/>
</dbReference>
<dbReference type="PANTHER" id="PTHR39168">
    <property type="entry name" value="TRANSCRIPTIONAL REGULATOR-RELATED"/>
    <property type="match status" value="1"/>
</dbReference>
<dbReference type="PANTHER" id="PTHR39168:SF1">
    <property type="entry name" value="TRANSCRIPTIONAL REGULATORY PROTEIN"/>
    <property type="match status" value="1"/>
</dbReference>
<dbReference type="RefSeq" id="WP_268882886.1">
    <property type="nucleotide sequence ID" value="NZ_CP114029.1"/>
</dbReference>
<dbReference type="Gene3D" id="1.10.10.10">
    <property type="entry name" value="Winged helix-like DNA-binding domain superfamily/Winged helix DNA-binding domain"/>
    <property type="match status" value="1"/>
</dbReference>
<dbReference type="SUPFAM" id="SSF46785">
    <property type="entry name" value="Winged helix' DNA-binding domain"/>
    <property type="match status" value="1"/>
</dbReference>
<accession>A0ABY7C6H9</accession>
<feature type="domain" description="HTH arsR-type" evidence="1">
    <location>
        <begin position="2"/>
        <end position="97"/>
    </location>
</feature>
<dbReference type="CDD" id="cd00090">
    <property type="entry name" value="HTH_ARSR"/>
    <property type="match status" value="1"/>
</dbReference>
<evidence type="ECO:0000313" key="2">
    <source>
        <dbReference type="EMBL" id="WAP70393.1"/>
    </source>
</evidence>
<protein>
    <submittedName>
        <fullName evidence="2">Helix-turn-helix domain-containing protein</fullName>
    </submittedName>
</protein>
<dbReference type="SMART" id="SM00418">
    <property type="entry name" value="HTH_ARSR"/>
    <property type="match status" value="1"/>
</dbReference>
<dbReference type="InterPro" id="IPR036390">
    <property type="entry name" value="WH_DNA-bd_sf"/>
</dbReference>
<evidence type="ECO:0000313" key="3">
    <source>
        <dbReference type="Proteomes" id="UP001164020"/>
    </source>
</evidence>
<evidence type="ECO:0000259" key="1">
    <source>
        <dbReference type="PROSITE" id="PS50987"/>
    </source>
</evidence>
<dbReference type="InterPro" id="IPR036388">
    <property type="entry name" value="WH-like_DNA-bd_sf"/>
</dbReference>
<dbReference type="Proteomes" id="UP001164020">
    <property type="component" value="Chromosome"/>
</dbReference>
<dbReference type="InterPro" id="IPR052543">
    <property type="entry name" value="HTH_Metal-responsive_Reg"/>
</dbReference>
<keyword evidence="3" id="KW-1185">Reference proteome</keyword>
<dbReference type="EMBL" id="CP114029">
    <property type="protein sequence ID" value="WAP70393.1"/>
    <property type="molecule type" value="Genomic_DNA"/>
</dbReference>
<dbReference type="PROSITE" id="PS50987">
    <property type="entry name" value="HTH_ARSR_2"/>
    <property type="match status" value="1"/>
</dbReference>
<dbReference type="PRINTS" id="PR00778">
    <property type="entry name" value="HTHARSR"/>
</dbReference>
<name>A0ABY7C6H9_9HYPH</name>
<gene>
    <name evidence="2" type="ORF">OH818_10175</name>
</gene>
<organism evidence="2 3">
    <name type="scientific">Jiella pelagia</name>
    <dbReference type="NCBI Taxonomy" id="2986949"/>
    <lineage>
        <taxon>Bacteria</taxon>
        <taxon>Pseudomonadati</taxon>
        <taxon>Pseudomonadota</taxon>
        <taxon>Alphaproteobacteria</taxon>
        <taxon>Hyphomicrobiales</taxon>
        <taxon>Aurantimonadaceae</taxon>
        <taxon>Jiella</taxon>
    </lineage>
</organism>
<reference evidence="2" key="1">
    <citation type="submission" date="2022-12" db="EMBL/GenBank/DDBJ databases">
        <title>Jiella pelagia sp. nov., isolated from phosphonate enriched culture of Northwest Pacific surface seawater.</title>
        <authorList>
            <person name="Shin D.Y."/>
            <person name="Hwang C.Y."/>
        </authorList>
    </citation>
    <scope>NUCLEOTIDE SEQUENCE</scope>
    <source>
        <strain evidence="2">HL-NP1</strain>
    </source>
</reference>
<sequence>MTNFASGITLATTASLIGDVARANILCALSGGGALAAGELARHAGVSASTTSGHLAKLVDAGLISVLKQGRHRYYRLASPRVAEILETLMGAADLGPTRHRPVGPRDEALRNARSCYDHMAGRYAVALAEALERAGFVHLSDEAGTVTEAGSAFFDRLGLDFHAGQASRRPLCRCCLDWSERRFHIGGRLGAALLAYAEREKWVVRLPGSRALRVTRAGEAALAGGLFECRQVTSDAGSLPASRLPRAMRGRGAIVDRGG</sequence>
<dbReference type="Pfam" id="PF01022">
    <property type="entry name" value="HTH_5"/>
    <property type="match status" value="1"/>
</dbReference>
<proteinExistence type="predicted"/>
<dbReference type="InterPro" id="IPR001845">
    <property type="entry name" value="HTH_ArsR_DNA-bd_dom"/>
</dbReference>
<dbReference type="InterPro" id="IPR011991">
    <property type="entry name" value="ArsR-like_HTH"/>
</dbReference>